<dbReference type="RefSeq" id="WP_115565338.1">
    <property type="nucleotide sequence ID" value="NZ_QRGR01000009.1"/>
</dbReference>
<keyword evidence="8" id="KW-1185">Reference proteome</keyword>
<keyword evidence="3 6" id="KW-0479">Metal-binding</keyword>
<dbReference type="Pfam" id="PF04962">
    <property type="entry name" value="KduI"/>
    <property type="match status" value="1"/>
</dbReference>
<dbReference type="NCBIfam" id="NF002091">
    <property type="entry name" value="PRK00924.1"/>
    <property type="match status" value="1"/>
</dbReference>
<evidence type="ECO:0000256" key="3">
    <source>
        <dbReference type="ARBA" id="ARBA00022723"/>
    </source>
</evidence>
<dbReference type="InterPro" id="IPR014710">
    <property type="entry name" value="RmlC-like_jellyroll"/>
</dbReference>
<evidence type="ECO:0000256" key="4">
    <source>
        <dbReference type="ARBA" id="ARBA00022833"/>
    </source>
</evidence>
<feature type="binding site" evidence="6">
    <location>
        <position position="246"/>
    </location>
    <ligand>
        <name>Zn(2+)</name>
        <dbReference type="ChEBI" id="CHEBI:29105"/>
    </ligand>
</feature>
<dbReference type="Proteomes" id="UP000256708">
    <property type="component" value="Unassembled WGS sequence"/>
</dbReference>
<evidence type="ECO:0000256" key="2">
    <source>
        <dbReference type="ARBA" id="ARBA00008086"/>
    </source>
</evidence>
<dbReference type="PIRSF" id="PIRSF006625">
    <property type="entry name" value="KduI"/>
    <property type="match status" value="1"/>
</dbReference>
<comment type="cofactor">
    <cofactor evidence="6">
        <name>Zn(2+)</name>
        <dbReference type="ChEBI" id="CHEBI:29105"/>
    </cofactor>
    <text evidence="6">Binds 1 zinc ion per subunit.</text>
</comment>
<dbReference type="CDD" id="cd20294">
    <property type="entry name" value="cupin_KduI_N"/>
    <property type="match status" value="1"/>
</dbReference>
<dbReference type="PANTHER" id="PTHR38461:SF1">
    <property type="entry name" value="4-DEOXY-L-THREO-5-HEXOSULOSE-URONATE KETOL-ISOMERASE"/>
    <property type="match status" value="1"/>
</dbReference>
<dbReference type="SUPFAM" id="SSF51182">
    <property type="entry name" value="RmlC-like cupins"/>
    <property type="match status" value="1"/>
</dbReference>
<accession>A0A3D8LD52</accession>
<reference evidence="8" key="1">
    <citation type="submission" date="2018-08" db="EMBL/GenBank/DDBJ databases">
        <authorList>
            <person name="Liu Z.-W."/>
            <person name="Du Z.-J."/>
        </authorList>
    </citation>
    <scope>NUCLEOTIDE SEQUENCE [LARGE SCALE GENOMIC DNA]</scope>
    <source>
        <strain evidence="8">H4X</strain>
    </source>
</reference>
<dbReference type="OrthoDB" id="9770644at2"/>
<dbReference type="InterPro" id="IPR027449">
    <property type="entry name" value="KduI_N"/>
</dbReference>
<gene>
    <name evidence="6" type="primary">kduI</name>
    <name evidence="7" type="ORF">DXT99_09665</name>
</gene>
<organism evidence="7 8">
    <name type="scientific">Pontibacter diazotrophicus</name>
    <dbReference type="NCBI Taxonomy" id="1400979"/>
    <lineage>
        <taxon>Bacteria</taxon>
        <taxon>Pseudomonadati</taxon>
        <taxon>Bacteroidota</taxon>
        <taxon>Cytophagia</taxon>
        <taxon>Cytophagales</taxon>
        <taxon>Hymenobacteraceae</taxon>
        <taxon>Pontibacter</taxon>
    </lineage>
</organism>
<proteinExistence type="inferred from homology"/>
<comment type="catalytic activity">
    <reaction evidence="1 6">
        <text>5-dehydro-4-deoxy-D-glucuronate = 3-deoxy-D-glycero-2,5-hexodiulosonate</text>
        <dbReference type="Rhea" id="RHEA:23896"/>
        <dbReference type="ChEBI" id="CHEBI:17117"/>
        <dbReference type="ChEBI" id="CHEBI:29071"/>
        <dbReference type="EC" id="5.3.1.17"/>
    </reaction>
</comment>
<dbReference type="GO" id="GO:0008697">
    <property type="term" value="F:4-deoxy-L-threo-5-hexosulose-uronate ketol-isomerase activity"/>
    <property type="evidence" value="ECO:0007669"/>
    <property type="project" value="UniProtKB-UniRule"/>
</dbReference>
<evidence type="ECO:0000256" key="5">
    <source>
        <dbReference type="ARBA" id="ARBA00023235"/>
    </source>
</evidence>
<dbReference type="EC" id="5.3.1.17" evidence="6"/>
<comment type="pathway">
    <text evidence="6">Glycan metabolism; pectin degradation; 2-dehydro-3-deoxy-D-gluconate from pectin: step 4/5.</text>
</comment>
<dbReference type="EMBL" id="QRGR01000009">
    <property type="protein sequence ID" value="RDV15320.1"/>
    <property type="molecule type" value="Genomic_DNA"/>
</dbReference>
<dbReference type="GO" id="GO:0042840">
    <property type="term" value="P:D-glucuronate catabolic process"/>
    <property type="evidence" value="ECO:0007669"/>
    <property type="project" value="TreeGrafter"/>
</dbReference>
<feature type="binding site" evidence="6">
    <location>
        <position position="197"/>
    </location>
    <ligand>
        <name>Zn(2+)</name>
        <dbReference type="ChEBI" id="CHEBI:29105"/>
    </ligand>
</feature>
<comment type="caution">
    <text evidence="7">The sequence shown here is derived from an EMBL/GenBank/DDBJ whole genome shotgun (WGS) entry which is preliminary data.</text>
</comment>
<dbReference type="InterPro" id="IPR021120">
    <property type="entry name" value="KduI/IolB_isomerase"/>
</dbReference>
<dbReference type="Gene3D" id="2.60.120.520">
    <property type="entry name" value="pectin degrading enzyme 5-keto 4- deoxyuronate isomerase, domain 1"/>
    <property type="match status" value="1"/>
</dbReference>
<name>A0A3D8LD52_9BACT</name>
<dbReference type="AlphaFoldDB" id="A0A3D8LD52"/>
<keyword evidence="5 6" id="KW-0413">Isomerase</keyword>
<feature type="binding site" evidence="6">
    <location>
        <position position="204"/>
    </location>
    <ligand>
        <name>Zn(2+)</name>
        <dbReference type="ChEBI" id="CHEBI:29105"/>
    </ligand>
</feature>
<dbReference type="GO" id="GO:0008270">
    <property type="term" value="F:zinc ion binding"/>
    <property type="evidence" value="ECO:0007669"/>
    <property type="project" value="UniProtKB-UniRule"/>
</dbReference>
<dbReference type="CDD" id="cd20491">
    <property type="entry name" value="cupin_KduI_C"/>
    <property type="match status" value="1"/>
</dbReference>
<keyword evidence="4 6" id="KW-0862">Zinc</keyword>
<dbReference type="UniPathway" id="UPA00545">
    <property type="reaction ID" value="UER00826"/>
</dbReference>
<protein>
    <recommendedName>
        <fullName evidence="6">4-deoxy-L-threo-5-hexosulose-uronate ketol-isomerase</fullName>
        <ecNumber evidence="6">5.3.1.17</ecNumber>
    </recommendedName>
    <alternativeName>
        <fullName evidence="6">5-keto-4-deoxyuronate isomerase</fullName>
    </alternativeName>
    <alternativeName>
        <fullName evidence="6">DKI isomerase</fullName>
    </alternativeName>
</protein>
<evidence type="ECO:0000256" key="6">
    <source>
        <dbReference type="HAMAP-Rule" id="MF_00687"/>
    </source>
</evidence>
<dbReference type="GO" id="GO:0019698">
    <property type="term" value="P:D-galacturonate catabolic process"/>
    <property type="evidence" value="ECO:0007669"/>
    <property type="project" value="TreeGrafter"/>
</dbReference>
<dbReference type="InterPro" id="IPR011051">
    <property type="entry name" value="RmlC_Cupin_sf"/>
</dbReference>
<comment type="function">
    <text evidence="6">Catalyzes the isomerization of 5-dehydro-4-deoxy-D-glucuronate to 3-deoxy-D-glycero-2,5-hexodiulosonate.</text>
</comment>
<evidence type="ECO:0000256" key="1">
    <source>
        <dbReference type="ARBA" id="ARBA00000552"/>
    </source>
</evidence>
<dbReference type="HAMAP" id="MF_00687">
    <property type="entry name" value="KduI"/>
    <property type="match status" value="1"/>
</dbReference>
<evidence type="ECO:0000313" key="7">
    <source>
        <dbReference type="EMBL" id="RDV15320.1"/>
    </source>
</evidence>
<evidence type="ECO:0000313" key="8">
    <source>
        <dbReference type="Proteomes" id="UP000256708"/>
    </source>
</evidence>
<comment type="similarity">
    <text evidence="2 6">Belongs to the KduI family.</text>
</comment>
<dbReference type="InterPro" id="IPR007045">
    <property type="entry name" value="KduI"/>
</dbReference>
<dbReference type="Gene3D" id="2.60.120.10">
    <property type="entry name" value="Jelly Rolls"/>
    <property type="match status" value="1"/>
</dbReference>
<sequence length="279" mass="31491">MSISYSIRHATHPNDSKSYDTAKLRETFLIENLFQENTIQAVYTMHDRLIVGGAQPVEQPLKLETLPTLRSEHFLDRRELGIINIGAESTVSVDGDVITLANKEALYVGKGVKEVVFHPAASGKTLFYFNSAPAHHAYPTKKVSLDEAETVEMGSLENSNHRLIRKLLINSVVETCQLQMGLTELQKGSVWNTMPAHTHDRRMEAYLYFDLPEDQVVSHFMGEPQETRHLFVKNNQAVISPPWSIHSGAGTYNYSFIWGMAGENLDYNDMDKVQPVDLK</sequence>
<dbReference type="PANTHER" id="PTHR38461">
    <property type="entry name" value="4-DEOXY-L-THREO-5-HEXOSULOSE-URONATE KETOL-ISOMERASE"/>
    <property type="match status" value="1"/>
</dbReference>
<feature type="binding site" evidence="6">
    <location>
        <position position="199"/>
    </location>
    <ligand>
        <name>Zn(2+)</name>
        <dbReference type="ChEBI" id="CHEBI:29105"/>
    </ligand>
</feature>
<dbReference type="GO" id="GO:0045490">
    <property type="term" value="P:pectin catabolic process"/>
    <property type="evidence" value="ECO:0007669"/>
    <property type="project" value="UniProtKB-UniRule"/>
</dbReference>